<dbReference type="EMBL" id="JMKJ01000321">
    <property type="protein sequence ID" value="KGG51351.1"/>
    <property type="molecule type" value="Genomic_DNA"/>
</dbReference>
<evidence type="ECO:0000313" key="9">
    <source>
        <dbReference type="EMBL" id="KGG51351.1"/>
    </source>
</evidence>
<dbReference type="GO" id="GO:0009408">
    <property type="term" value="P:response to heat"/>
    <property type="evidence" value="ECO:0007669"/>
    <property type="project" value="InterPro"/>
</dbReference>
<dbReference type="Gene3D" id="2.10.230.10">
    <property type="entry name" value="Heat shock protein DnaJ, cysteine-rich domain"/>
    <property type="match status" value="1"/>
</dbReference>
<comment type="caution">
    <text evidence="9">The sequence shown here is derived from an EMBL/GenBank/DDBJ whole genome shotgun (WGS) entry which is preliminary data.</text>
</comment>
<dbReference type="SUPFAM" id="SSF49493">
    <property type="entry name" value="HSP40/DnaJ peptide-binding domain"/>
    <property type="match status" value="2"/>
</dbReference>
<dbReference type="Gene3D" id="2.60.260.20">
    <property type="entry name" value="Urease metallochaperone UreE, N-terminal domain"/>
    <property type="match status" value="2"/>
</dbReference>
<dbReference type="GO" id="GO:0030544">
    <property type="term" value="F:Hsp70 protein binding"/>
    <property type="evidence" value="ECO:0007669"/>
    <property type="project" value="InterPro"/>
</dbReference>
<dbReference type="GO" id="GO:0051082">
    <property type="term" value="F:unfolded protein binding"/>
    <property type="evidence" value="ECO:0007669"/>
    <property type="project" value="InterPro"/>
</dbReference>
<dbReference type="FunFam" id="2.10.230.10:FF:000001">
    <property type="entry name" value="DnaJ subfamily A member 2"/>
    <property type="match status" value="1"/>
</dbReference>
<dbReference type="PANTHER" id="PTHR43888">
    <property type="entry name" value="DNAJ-LIKE-2, ISOFORM A-RELATED"/>
    <property type="match status" value="1"/>
</dbReference>
<keyword evidence="10" id="KW-1185">Reference proteome</keyword>
<evidence type="ECO:0000259" key="7">
    <source>
        <dbReference type="PROSITE" id="PS50076"/>
    </source>
</evidence>
<dbReference type="PROSITE" id="PS00636">
    <property type="entry name" value="DNAJ_1"/>
    <property type="match status" value="1"/>
</dbReference>
<dbReference type="InterPro" id="IPR044713">
    <property type="entry name" value="DNJA1/2-like"/>
</dbReference>
<dbReference type="PROSITE" id="PS50076">
    <property type="entry name" value="DNAJ_2"/>
    <property type="match status" value="1"/>
</dbReference>
<dbReference type="HAMAP" id="MF_01152">
    <property type="entry name" value="DnaJ"/>
    <property type="match status" value="1"/>
</dbReference>
<dbReference type="PROSITE" id="PS51188">
    <property type="entry name" value="ZF_CR"/>
    <property type="match status" value="1"/>
</dbReference>
<dbReference type="GO" id="GO:0005524">
    <property type="term" value="F:ATP binding"/>
    <property type="evidence" value="ECO:0007669"/>
    <property type="project" value="InterPro"/>
</dbReference>
<dbReference type="InterPro" id="IPR008971">
    <property type="entry name" value="HSP40/DnaJ_pept-bd"/>
</dbReference>
<dbReference type="InterPro" id="IPR012724">
    <property type="entry name" value="DnaJ"/>
</dbReference>
<evidence type="ECO:0000256" key="5">
    <source>
        <dbReference type="PROSITE-ProRule" id="PRU00546"/>
    </source>
</evidence>
<keyword evidence="1 5" id="KW-0479">Metal-binding</keyword>
<reference evidence="9 10" key="1">
    <citation type="submission" date="2014-04" db="EMBL/GenBank/DDBJ databases">
        <title>A new species of microsporidia sheds light on the evolution of extreme parasitism.</title>
        <authorList>
            <person name="Haag K.L."/>
            <person name="James T.Y."/>
            <person name="Larsson R."/>
            <person name="Schaer T.M."/>
            <person name="Refardt D."/>
            <person name="Pombert J.-F."/>
            <person name="Ebert D."/>
        </authorList>
    </citation>
    <scope>NUCLEOTIDE SEQUENCE [LARGE SCALE GENOMIC DNA]</scope>
    <source>
        <strain evidence="9 10">UGP3</strain>
        <tissue evidence="9">Spores</tissue>
    </source>
</reference>
<dbReference type="Pfam" id="PF00226">
    <property type="entry name" value="DnaJ"/>
    <property type="match status" value="1"/>
</dbReference>
<dbReference type="CDD" id="cd10747">
    <property type="entry name" value="DnaJ_C"/>
    <property type="match status" value="1"/>
</dbReference>
<keyword evidence="4 5" id="KW-0862">Zinc</keyword>
<name>A0A098VUK7_9MICR</name>
<dbReference type="InterPro" id="IPR036410">
    <property type="entry name" value="HSP_DnaJ_Cys-rich_dom_sf"/>
</dbReference>
<keyword evidence="2" id="KW-0677">Repeat</keyword>
<keyword evidence="3 5" id="KW-0863">Zinc-finger</keyword>
<dbReference type="Gene3D" id="1.10.287.110">
    <property type="entry name" value="DnaJ domain"/>
    <property type="match status" value="1"/>
</dbReference>
<dbReference type="SUPFAM" id="SSF46565">
    <property type="entry name" value="Chaperone J-domain"/>
    <property type="match status" value="1"/>
</dbReference>
<gene>
    <name evidence="9" type="ORF">DI09_38p210</name>
</gene>
<evidence type="ECO:0000256" key="1">
    <source>
        <dbReference type="ARBA" id="ARBA00022723"/>
    </source>
</evidence>
<dbReference type="AlphaFoldDB" id="A0A098VUK7"/>
<dbReference type="InterPro" id="IPR001623">
    <property type="entry name" value="DnaJ_domain"/>
</dbReference>
<dbReference type="HOGENOM" id="CLU_017633_10_0_1"/>
<dbReference type="CDD" id="cd06257">
    <property type="entry name" value="DnaJ"/>
    <property type="match status" value="1"/>
</dbReference>
<sequence>MVRDKKLYDILEVPPTATEAELKKAYRRLALANHPDKNPNAGDKFKEISHAYEVLSNSQKRKVYDAYGEEGLNGDAGAGGMGGVSPEDLFSQFFGGAFGGGGFFGGAGGSGSSAGSSGPRRGKDVKHALKVSLEDLYCGKVSKLALRKSVMCDKCNGRGGKDGTSLQKCTSCSGSGVRVTIRQMGMMIQQMQTTCPDCEGEGELLPAKDRCKGCSGKRTVEEKKVLEVHVDRGMLDGQEIRFSGEGDQGPNIIPGDVIIVLEEKPHDLFKRKQSDLFCKVQIDLLTALAGGTADLTHLDGRIIRISILPGELIKPDQLKQVTGEGMPTYRRPYDKGHLFVQFDVQFPDSSTWATKLTPEKISMLENVLPARRALPTHGASATIEEVVLAEPDLRRADRNSASQDDDDHQGGHHRGAGIQCANQ</sequence>
<dbReference type="GO" id="GO:0008270">
    <property type="term" value="F:zinc ion binding"/>
    <property type="evidence" value="ECO:0007669"/>
    <property type="project" value="UniProtKB-KW"/>
</dbReference>
<evidence type="ECO:0000256" key="3">
    <source>
        <dbReference type="ARBA" id="ARBA00022771"/>
    </source>
</evidence>
<dbReference type="PRINTS" id="PR00625">
    <property type="entry name" value="JDOMAIN"/>
</dbReference>
<feature type="domain" description="J" evidence="7">
    <location>
        <begin position="6"/>
        <end position="68"/>
    </location>
</feature>
<dbReference type="InterPro" id="IPR001305">
    <property type="entry name" value="HSP_DnaJ_Cys-rich_dom"/>
</dbReference>
<evidence type="ECO:0000313" key="10">
    <source>
        <dbReference type="Proteomes" id="UP000029725"/>
    </source>
</evidence>
<dbReference type="GeneID" id="25259768"/>
<feature type="domain" description="CR-type" evidence="8">
    <location>
        <begin position="139"/>
        <end position="223"/>
    </location>
</feature>
<dbReference type="FunFam" id="2.60.260.20:FF:000003">
    <property type="entry name" value="DnaJ subfamily A member 2"/>
    <property type="match status" value="1"/>
</dbReference>
<dbReference type="FunFam" id="1.10.287.110:FF:000041">
    <property type="entry name" value="Chaperone protein DNAj, putative"/>
    <property type="match status" value="1"/>
</dbReference>
<dbReference type="OrthoDB" id="550424at2759"/>
<evidence type="ECO:0000256" key="4">
    <source>
        <dbReference type="ARBA" id="ARBA00022833"/>
    </source>
</evidence>
<dbReference type="CDD" id="cd10719">
    <property type="entry name" value="DnaJ_zf"/>
    <property type="match status" value="1"/>
</dbReference>
<feature type="region of interest" description="Disordered" evidence="6">
    <location>
        <begin position="390"/>
        <end position="423"/>
    </location>
</feature>
<dbReference type="InterPro" id="IPR018253">
    <property type="entry name" value="DnaJ_domain_CS"/>
</dbReference>
<dbReference type="InterPro" id="IPR036869">
    <property type="entry name" value="J_dom_sf"/>
</dbReference>
<dbReference type="Pfam" id="PF00684">
    <property type="entry name" value="DnaJ_CXXCXGXG"/>
    <property type="match status" value="1"/>
</dbReference>
<proteinExistence type="inferred from homology"/>
<dbReference type="VEuPathDB" id="MicrosporidiaDB:DI09_38p210"/>
<evidence type="ECO:0000259" key="8">
    <source>
        <dbReference type="PROSITE" id="PS51188"/>
    </source>
</evidence>
<dbReference type="Pfam" id="PF01556">
    <property type="entry name" value="DnaJ_C"/>
    <property type="match status" value="1"/>
</dbReference>
<feature type="zinc finger region" description="CR-type" evidence="5">
    <location>
        <begin position="139"/>
        <end position="223"/>
    </location>
</feature>
<dbReference type="RefSeq" id="XP_013237778.1">
    <property type="nucleotide sequence ID" value="XM_013382324.1"/>
</dbReference>
<dbReference type="Proteomes" id="UP000029725">
    <property type="component" value="Unassembled WGS sequence"/>
</dbReference>
<dbReference type="SMART" id="SM00271">
    <property type="entry name" value="DnaJ"/>
    <property type="match status" value="1"/>
</dbReference>
<organism evidence="9 10">
    <name type="scientific">Mitosporidium daphniae</name>
    <dbReference type="NCBI Taxonomy" id="1485682"/>
    <lineage>
        <taxon>Eukaryota</taxon>
        <taxon>Fungi</taxon>
        <taxon>Fungi incertae sedis</taxon>
        <taxon>Microsporidia</taxon>
        <taxon>Mitosporidium</taxon>
    </lineage>
</organism>
<protein>
    <submittedName>
        <fullName evidence="9">Uncharacterized protein</fullName>
    </submittedName>
</protein>
<accession>A0A098VUK7</accession>
<dbReference type="InterPro" id="IPR002939">
    <property type="entry name" value="DnaJ_C"/>
</dbReference>
<evidence type="ECO:0000256" key="2">
    <source>
        <dbReference type="ARBA" id="ARBA00022737"/>
    </source>
</evidence>
<dbReference type="GO" id="GO:0006457">
    <property type="term" value="P:protein folding"/>
    <property type="evidence" value="ECO:0007669"/>
    <property type="project" value="InterPro"/>
</dbReference>
<dbReference type="SUPFAM" id="SSF57938">
    <property type="entry name" value="DnaJ/Hsp40 cysteine-rich domain"/>
    <property type="match status" value="1"/>
</dbReference>
<evidence type="ECO:0000256" key="6">
    <source>
        <dbReference type="SAM" id="MobiDB-lite"/>
    </source>
</evidence>